<dbReference type="AlphaFoldDB" id="A0A2R4TCR5"/>
<keyword evidence="2" id="KW-0808">Transferase</keyword>
<dbReference type="GeneID" id="55660803"/>
<proteinExistence type="predicted"/>
<dbReference type="PANTHER" id="PTHR43441:SF10">
    <property type="entry name" value="ACETYLTRANSFERASE"/>
    <property type="match status" value="1"/>
</dbReference>
<keyword evidence="3" id="KW-1185">Reference proteome</keyword>
<sequence>MSTSTPPPAPQNPVDRRTFVRTTLDLGDVLLHPWGREAAELEGTLDGLAAAAADPLIALWNPLATSDHSDALAWLESRDGGWDRGDSASFAALAAADGALLGSVTVRWVDRADGLAMIGYWTVPAARGRSVATRATRAVTSWAFGTAGARRIEIAHAVGNEASCRVAHRCGYLPEGTLRDSHRFGDGAYYDEHLHARLATDPEPADLVAESTAYGNPTAGRAGDAS</sequence>
<dbReference type="PANTHER" id="PTHR43441">
    <property type="entry name" value="RIBOSOMAL-PROTEIN-SERINE ACETYLTRANSFERASE"/>
    <property type="match status" value="1"/>
</dbReference>
<dbReference type="SUPFAM" id="SSF55729">
    <property type="entry name" value="Acyl-CoA N-acyltransferases (Nat)"/>
    <property type="match status" value="1"/>
</dbReference>
<organism evidence="2 3">
    <name type="scientific">Streptomyces lunaelactis</name>
    <dbReference type="NCBI Taxonomy" id="1535768"/>
    <lineage>
        <taxon>Bacteria</taxon>
        <taxon>Bacillati</taxon>
        <taxon>Actinomycetota</taxon>
        <taxon>Actinomycetes</taxon>
        <taxon>Kitasatosporales</taxon>
        <taxon>Streptomycetaceae</taxon>
        <taxon>Streptomyces</taxon>
    </lineage>
</organism>
<accession>A0A2R4TCR5</accession>
<dbReference type="PROSITE" id="PS51186">
    <property type="entry name" value="GNAT"/>
    <property type="match status" value="1"/>
</dbReference>
<dbReference type="GO" id="GO:0005737">
    <property type="term" value="C:cytoplasm"/>
    <property type="evidence" value="ECO:0007669"/>
    <property type="project" value="TreeGrafter"/>
</dbReference>
<evidence type="ECO:0000313" key="3">
    <source>
        <dbReference type="Proteomes" id="UP000244201"/>
    </source>
</evidence>
<feature type="domain" description="N-acetyltransferase" evidence="1">
    <location>
        <begin position="43"/>
        <end position="196"/>
    </location>
</feature>
<dbReference type="EMBL" id="CP026304">
    <property type="protein sequence ID" value="AVZ76915.1"/>
    <property type="molecule type" value="Genomic_DNA"/>
</dbReference>
<dbReference type="GO" id="GO:0008999">
    <property type="term" value="F:protein-N-terminal-alanine acetyltransferase activity"/>
    <property type="evidence" value="ECO:0007669"/>
    <property type="project" value="TreeGrafter"/>
</dbReference>
<dbReference type="Gene3D" id="3.40.630.30">
    <property type="match status" value="1"/>
</dbReference>
<dbReference type="GO" id="GO:1990189">
    <property type="term" value="F:protein N-terminal-serine acetyltransferase activity"/>
    <property type="evidence" value="ECO:0007669"/>
    <property type="project" value="TreeGrafter"/>
</dbReference>
<name>A0A2R4TCR5_9ACTN</name>
<dbReference type="InterPro" id="IPR016181">
    <property type="entry name" value="Acyl_CoA_acyltransferase"/>
</dbReference>
<dbReference type="Pfam" id="PF13302">
    <property type="entry name" value="Acetyltransf_3"/>
    <property type="match status" value="1"/>
</dbReference>
<reference evidence="2 3" key="1">
    <citation type="submission" date="2018-01" db="EMBL/GenBank/DDBJ databases">
        <title>Complete genome sequence of Streptomyces lunaelactis MM109T, a Ferroverdin A producer isolated from cave moonmilk deposits.</title>
        <authorList>
            <person name="Naome A."/>
            <person name="Martinet L."/>
            <person name="Maciejewska M."/>
            <person name="Anderssen S."/>
            <person name="Adam D."/>
            <person name="Tenconi E."/>
            <person name="Deflandre B."/>
            <person name="Arguelles-Arias A."/>
            <person name="Calusinska M."/>
            <person name="Copieters W."/>
            <person name="Karim L."/>
            <person name="Hanikenne M."/>
            <person name="Baurain D."/>
            <person name="van Wezel G."/>
            <person name="Smargiasso N."/>
            <person name="de Pauw E."/>
            <person name="Delfosse P."/>
            <person name="Rigali S."/>
        </authorList>
    </citation>
    <scope>NUCLEOTIDE SEQUENCE [LARGE SCALE GENOMIC DNA]</scope>
    <source>
        <strain evidence="2 3">MM109</strain>
    </source>
</reference>
<protein>
    <submittedName>
        <fullName evidence="2">N-acetyltransferase</fullName>
    </submittedName>
</protein>
<evidence type="ECO:0000259" key="1">
    <source>
        <dbReference type="PROSITE" id="PS51186"/>
    </source>
</evidence>
<dbReference type="Proteomes" id="UP000244201">
    <property type="component" value="Chromosome"/>
</dbReference>
<dbReference type="RefSeq" id="WP_108154205.1">
    <property type="nucleotide sequence ID" value="NZ_CP026304.1"/>
</dbReference>
<gene>
    <name evidence="2" type="ORF">SLUN_36760</name>
</gene>
<evidence type="ECO:0000313" key="2">
    <source>
        <dbReference type="EMBL" id="AVZ76915.1"/>
    </source>
</evidence>
<dbReference type="OrthoDB" id="2061990at2"/>
<dbReference type="KEGG" id="slk:SLUN_36760"/>
<dbReference type="InterPro" id="IPR051908">
    <property type="entry name" value="Ribosomal_N-acetyltransferase"/>
</dbReference>
<dbReference type="InterPro" id="IPR000182">
    <property type="entry name" value="GNAT_dom"/>
</dbReference>